<feature type="compositionally biased region" description="Polar residues" evidence="4">
    <location>
        <begin position="33"/>
        <end position="47"/>
    </location>
</feature>
<dbReference type="GO" id="GO:0003684">
    <property type="term" value="F:damaged DNA binding"/>
    <property type="evidence" value="ECO:0007669"/>
    <property type="project" value="EnsemblFungi"/>
</dbReference>
<dbReference type="Gene3D" id="3.90.530.10">
    <property type="entry name" value="XPA C-terminal domain"/>
    <property type="match status" value="1"/>
</dbReference>
<evidence type="ECO:0000259" key="5">
    <source>
        <dbReference type="Pfam" id="PF05181"/>
    </source>
</evidence>
<evidence type="ECO:0000256" key="3">
    <source>
        <dbReference type="ARBA" id="ARBA00023242"/>
    </source>
</evidence>
<keyword evidence="2" id="KW-0862">Zinc</keyword>
<dbReference type="RefSeq" id="XP_001382505.1">
    <property type="nucleotide sequence ID" value="XM_001382468.1"/>
</dbReference>
<evidence type="ECO:0000313" key="6">
    <source>
        <dbReference type="EMBL" id="ABN64476.1"/>
    </source>
</evidence>
<evidence type="ECO:0000313" key="7">
    <source>
        <dbReference type="Proteomes" id="UP000002258"/>
    </source>
</evidence>
<dbReference type="STRING" id="322104.A3LPD8"/>
<keyword evidence="3" id="KW-0539">Nucleus</keyword>
<name>A3LPD8_PICST</name>
<evidence type="ECO:0000256" key="2">
    <source>
        <dbReference type="ARBA" id="ARBA00022833"/>
    </source>
</evidence>
<dbReference type="InterPro" id="IPR009061">
    <property type="entry name" value="DNA-bd_dom_put_sf"/>
</dbReference>
<feature type="domain" description="XPA C-terminal" evidence="5">
    <location>
        <begin position="166"/>
        <end position="214"/>
    </location>
</feature>
<dbReference type="GO" id="GO:0008270">
    <property type="term" value="F:zinc ion binding"/>
    <property type="evidence" value="ECO:0007669"/>
    <property type="project" value="EnsemblFungi"/>
</dbReference>
<keyword evidence="7" id="KW-1185">Reference proteome</keyword>
<accession>A3LPD8</accession>
<feature type="compositionally biased region" description="Basic and acidic residues" evidence="4">
    <location>
        <begin position="1"/>
        <end position="32"/>
    </location>
</feature>
<dbReference type="Pfam" id="PF05181">
    <property type="entry name" value="XPA_C"/>
    <property type="match status" value="1"/>
</dbReference>
<proteinExistence type="predicted"/>
<feature type="non-terminal residue" evidence="6">
    <location>
        <position position="1"/>
    </location>
</feature>
<dbReference type="GO" id="GO:1901255">
    <property type="term" value="P:nucleotide-excision repair involved in interstrand cross-link repair"/>
    <property type="evidence" value="ECO:0007669"/>
    <property type="project" value="EnsemblFungi"/>
</dbReference>
<dbReference type="OrthoDB" id="5368863at2759"/>
<dbReference type="GO" id="GO:0000110">
    <property type="term" value="C:nucleotide-excision repair factor 1 complex"/>
    <property type="evidence" value="ECO:0007669"/>
    <property type="project" value="EnsemblFungi"/>
</dbReference>
<dbReference type="InterPro" id="IPR037129">
    <property type="entry name" value="XPA_sf"/>
</dbReference>
<evidence type="ECO:0000256" key="4">
    <source>
        <dbReference type="SAM" id="MobiDB-lite"/>
    </source>
</evidence>
<feature type="region of interest" description="Disordered" evidence="4">
    <location>
        <begin position="1"/>
        <end position="65"/>
    </location>
</feature>
<reference evidence="6 7" key="1">
    <citation type="journal article" date="2007" name="Nat. Biotechnol.">
        <title>Genome sequence of the lignocellulose-bioconverting and xylose-fermenting yeast Pichia stipitis.</title>
        <authorList>
            <person name="Jeffries T.W."/>
            <person name="Grigoriev I.V."/>
            <person name="Grimwood J."/>
            <person name="Laplaza J.M."/>
            <person name="Aerts A."/>
            <person name="Salamov A."/>
            <person name="Schmutz J."/>
            <person name="Lindquist E."/>
            <person name="Dehal P."/>
            <person name="Shapiro H."/>
            <person name="Jin Y.S."/>
            <person name="Passoth V."/>
            <person name="Richardson P.M."/>
        </authorList>
    </citation>
    <scope>NUCLEOTIDE SEQUENCE [LARGE SCALE GENOMIC DNA]</scope>
    <source>
        <strain evidence="7">ATCC 58785 / CBS 6054 / NBRC 10063 / NRRL Y-11545</strain>
    </source>
</reference>
<dbReference type="SUPFAM" id="SSF46955">
    <property type="entry name" value="Putative DNA-binding domain"/>
    <property type="match status" value="1"/>
</dbReference>
<sequence length="310" mass="36801">ELTPEQKRRIEENRQKALERKKKYAENNRDATETNNTLVDNIRLNHNNKQDSEFGGSTSSRYNPPSIRKKDYIEFDFATMKDSRGGFINDDSIQKGPDSENGETLEEWQERQKKQLLVVHDLPPPMDIESAPKCFECGSIEIDPNLYKNFLQVRACRRCMKEKPEKYSLLTKTECREDYFLTEPELRDVNLLPRIEKPNPHGYSRMQLFLRFQVEEFAWKKWGGPEGLDAEWERREEGKMKRREKRYKDQLKEMRKKTRAEEYTRKLRNGQGLGERHVHDWSAPLRIPGEENLIMRRCIDCGVETEEVVI</sequence>
<dbReference type="eggNOG" id="KOG4017">
    <property type="taxonomic scope" value="Eukaryota"/>
</dbReference>
<dbReference type="CDD" id="cd21077">
    <property type="entry name" value="DBD_Rad14"/>
    <property type="match status" value="1"/>
</dbReference>
<dbReference type="GeneID" id="4837186"/>
<protein>
    <submittedName>
        <fullName evidence="6">Zn-binding nucleotide exision repairosome</fullName>
    </submittedName>
</protein>
<dbReference type="EMBL" id="CP000496">
    <property type="protein sequence ID" value="ABN64476.1"/>
    <property type="molecule type" value="Genomic_DNA"/>
</dbReference>
<dbReference type="KEGG" id="pic:PICST_42547"/>
<organism evidence="6 7">
    <name type="scientific">Scheffersomyces stipitis (strain ATCC 58785 / CBS 6054 / NBRC 10063 / NRRL Y-11545)</name>
    <name type="common">Yeast</name>
    <name type="synonym">Pichia stipitis</name>
    <dbReference type="NCBI Taxonomy" id="322104"/>
    <lineage>
        <taxon>Eukaryota</taxon>
        <taxon>Fungi</taxon>
        <taxon>Dikarya</taxon>
        <taxon>Ascomycota</taxon>
        <taxon>Saccharomycotina</taxon>
        <taxon>Pichiomycetes</taxon>
        <taxon>Debaryomycetaceae</taxon>
        <taxon>Scheffersomyces</taxon>
    </lineage>
</organism>
<gene>
    <name evidence="6" type="primary">RAD14</name>
    <name evidence="6" type="ORF">PICST_42547</name>
</gene>
<dbReference type="InterPro" id="IPR022656">
    <property type="entry name" value="XPA_C"/>
</dbReference>
<dbReference type="OMA" id="VCHACKE"/>
<dbReference type="AlphaFoldDB" id="A3LPD8"/>
<dbReference type="GO" id="GO:0006284">
    <property type="term" value="P:base-excision repair"/>
    <property type="evidence" value="ECO:0007669"/>
    <property type="project" value="TreeGrafter"/>
</dbReference>
<dbReference type="GO" id="GO:0070914">
    <property type="term" value="P:UV-damage excision repair"/>
    <property type="evidence" value="ECO:0007669"/>
    <property type="project" value="EnsemblFungi"/>
</dbReference>
<dbReference type="Proteomes" id="UP000002258">
    <property type="component" value="Chromosome 2"/>
</dbReference>
<dbReference type="PANTHER" id="PTHR10142">
    <property type="entry name" value="DNA REPAIR PROTEIN COMPLEMENTING XP-A CELLS"/>
    <property type="match status" value="1"/>
</dbReference>
<comment type="subcellular location">
    <subcellularLocation>
        <location evidence="1">Nucleus</location>
    </subcellularLocation>
</comment>
<dbReference type="InterPro" id="IPR000465">
    <property type="entry name" value="XPA/RAD14"/>
</dbReference>
<evidence type="ECO:0000256" key="1">
    <source>
        <dbReference type="ARBA" id="ARBA00004123"/>
    </source>
</evidence>
<dbReference type="NCBIfam" id="TIGR00598">
    <property type="entry name" value="rad14"/>
    <property type="match status" value="1"/>
</dbReference>
<dbReference type="GO" id="GO:0000715">
    <property type="term" value="P:nucleotide-excision repair, DNA damage recognition"/>
    <property type="evidence" value="ECO:0007669"/>
    <property type="project" value="EnsemblFungi"/>
</dbReference>
<dbReference type="PANTHER" id="PTHR10142:SF0">
    <property type="entry name" value="DNA REPAIR PROTEIN COMPLEMENTING XP-A CELLS"/>
    <property type="match status" value="1"/>
</dbReference>
<dbReference type="InParanoid" id="A3LPD8"/>
<dbReference type="HOGENOM" id="CLU_053731_0_1_1"/>
<dbReference type="FunCoup" id="A3LPD8">
    <property type="interactions" value="107"/>
</dbReference>